<dbReference type="EMBL" id="ML994647">
    <property type="protein sequence ID" value="KAF2182597.1"/>
    <property type="molecule type" value="Genomic_DNA"/>
</dbReference>
<gene>
    <name evidence="1" type="ORF">K469DRAFT_752086</name>
</gene>
<protein>
    <submittedName>
        <fullName evidence="1">Uncharacterized protein</fullName>
    </submittedName>
</protein>
<reference evidence="1" key="1">
    <citation type="journal article" date="2020" name="Stud. Mycol.">
        <title>101 Dothideomycetes genomes: a test case for predicting lifestyles and emergence of pathogens.</title>
        <authorList>
            <person name="Haridas S."/>
            <person name="Albert R."/>
            <person name="Binder M."/>
            <person name="Bloem J."/>
            <person name="Labutti K."/>
            <person name="Salamov A."/>
            <person name="Andreopoulos B."/>
            <person name="Baker S."/>
            <person name="Barry K."/>
            <person name="Bills G."/>
            <person name="Bluhm B."/>
            <person name="Cannon C."/>
            <person name="Castanera R."/>
            <person name="Culley D."/>
            <person name="Daum C."/>
            <person name="Ezra D."/>
            <person name="Gonzalez J."/>
            <person name="Henrissat B."/>
            <person name="Kuo A."/>
            <person name="Liang C."/>
            <person name="Lipzen A."/>
            <person name="Lutzoni F."/>
            <person name="Magnuson J."/>
            <person name="Mondo S."/>
            <person name="Nolan M."/>
            <person name="Ohm R."/>
            <person name="Pangilinan J."/>
            <person name="Park H.-J."/>
            <person name="Ramirez L."/>
            <person name="Alfaro M."/>
            <person name="Sun H."/>
            <person name="Tritt A."/>
            <person name="Yoshinaga Y."/>
            <person name="Zwiers L.-H."/>
            <person name="Turgeon B."/>
            <person name="Goodwin S."/>
            <person name="Spatafora J."/>
            <person name="Crous P."/>
            <person name="Grigoriev I."/>
        </authorList>
    </citation>
    <scope>NUCLEOTIDE SEQUENCE</scope>
    <source>
        <strain evidence="1">CBS 207.26</strain>
    </source>
</reference>
<proteinExistence type="predicted"/>
<sequence length="224" mass="25018">MAPAQSSSAEDTRNAILQNGFFFDQDALLGELIEKMDKDGIPFASAGGLQFCKINVLDNPRIRPVLESFLGWFALGLYRSIGAFPGDYIFRKSDPEVKVESLLVQLWSKGSRVSFWGGSHHHELPSVKGENNLWRVPRVSLKQLGLEPIEVTFEQGGFTILDPRIAVEVKEGTATTFAFGTKEVVSTWSPMRLPKSQDIEQTVARMEGTNFGMNVAYMERKEET</sequence>
<dbReference type="Proteomes" id="UP000800200">
    <property type="component" value="Unassembled WGS sequence"/>
</dbReference>
<evidence type="ECO:0000313" key="1">
    <source>
        <dbReference type="EMBL" id="KAF2182597.1"/>
    </source>
</evidence>
<name>A0A6A6DSI8_9PEZI</name>
<dbReference type="AlphaFoldDB" id="A0A6A6DSI8"/>
<dbReference type="OrthoDB" id="5068804at2759"/>
<accession>A0A6A6DSI8</accession>
<organism evidence="1 2">
    <name type="scientific">Zopfia rhizophila CBS 207.26</name>
    <dbReference type="NCBI Taxonomy" id="1314779"/>
    <lineage>
        <taxon>Eukaryota</taxon>
        <taxon>Fungi</taxon>
        <taxon>Dikarya</taxon>
        <taxon>Ascomycota</taxon>
        <taxon>Pezizomycotina</taxon>
        <taxon>Dothideomycetes</taxon>
        <taxon>Dothideomycetes incertae sedis</taxon>
        <taxon>Zopfiaceae</taxon>
        <taxon>Zopfia</taxon>
    </lineage>
</organism>
<keyword evidence="2" id="KW-1185">Reference proteome</keyword>
<evidence type="ECO:0000313" key="2">
    <source>
        <dbReference type="Proteomes" id="UP000800200"/>
    </source>
</evidence>